<evidence type="ECO:0000313" key="3">
    <source>
        <dbReference type="EMBL" id="KKL47196.1"/>
    </source>
</evidence>
<accession>A0A0F9D0B2</accession>
<dbReference type="Gene3D" id="3.40.50.300">
    <property type="entry name" value="P-loop containing nucleotide triphosphate hydrolases"/>
    <property type="match status" value="1"/>
</dbReference>
<proteinExistence type="predicted"/>
<gene>
    <name evidence="3" type="ORF">LCGC14_2337950</name>
</gene>
<dbReference type="EMBL" id="LAZR01033754">
    <property type="protein sequence ID" value="KKL47196.1"/>
    <property type="molecule type" value="Genomic_DNA"/>
</dbReference>
<dbReference type="Pfam" id="PF17289">
    <property type="entry name" value="Terminase_6C"/>
    <property type="match status" value="1"/>
</dbReference>
<name>A0A0F9D0B2_9ZZZZ</name>
<comment type="caution">
    <text evidence="3">The sequence shown here is derived from an EMBL/GenBank/DDBJ whole genome shotgun (WGS) entry which is preliminary data.</text>
</comment>
<sequence length="375" mass="42916">AKRNAWPYFKKFAREIEKATGLECRTLEKTSLIELPPELGGCRIRLLGMDDPDAARGMKLRFAVLDEYADMPPRVWPEIIRPALADVRGGALFIGTPKGRNHFYKLVEEAIPLPEEEWGVFNFSMDDNPMIHEDERRDLAKEYARGSSDLYEQEIQAKFITSSGQLFNAAQFKIVQLIPEDRQFDTYLAVDLAGFETDPDHKTEKRRLDDSAIAIVKIDSVGRWFVVEVQSGKWDVRETALKIVTLAHKHKVPIIGIEKGALKNAVEPYLREYMGRYNRWFEIKPLTHGNQRKYDRVQWALQGRAQKGDIYLLQGEWNAKLIDQAVSFPSKYVHDDCIDALAYIDQLAMEGIAKFDIAAIEAQTQHQPLDSQAGY</sequence>
<protein>
    <recommendedName>
        <fullName evidence="2">Terminase large subunit gp17-like C-terminal domain-containing protein</fullName>
    </recommendedName>
</protein>
<organism evidence="3">
    <name type="scientific">marine sediment metagenome</name>
    <dbReference type="NCBI Taxonomy" id="412755"/>
    <lineage>
        <taxon>unclassified sequences</taxon>
        <taxon>metagenomes</taxon>
        <taxon>ecological metagenomes</taxon>
    </lineage>
</organism>
<keyword evidence="1" id="KW-1188">Viral release from host cell</keyword>
<feature type="domain" description="Terminase large subunit gp17-like C-terminal" evidence="2">
    <location>
        <begin position="209"/>
        <end position="343"/>
    </location>
</feature>
<evidence type="ECO:0000256" key="1">
    <source>
        <dbReference type="ARBA" id="ARBA00022612"/>
    </source>
</evidence>
<evidence type="ECO:0000259" key="2">
    <source>
        <dbReference type="Pfam" id="PF17289"/>
    </source>
</evidence>
<dbReference type="InterPro" id="IPR027417">
    <property type="entry name" value="P-loop_NTPase"/>
</dbReference>
<reference evidence="3" key="1">
    <citation type="journal article" date="2015" name="Nature">
        <title>Complex archaea that bridge the gap between prokaryotes and eukaryotes.</title>
        <authorList>
            <person name="Spang A."/>
            <person name="Saw J.H."/>
            <person name="Jorgensen S.L."/>
            <person name="Zaremba-Niedzwiedzka K."/>
            <person name="Martijn J."/>
            <person name="Lind A.E."/>
            <person name="van Eijk R."/>
            <person name="Schleper C."/>
            <person name="Guy L."/>
            <person name="Ettema T.J."/>
        </authorList>
    </citation>
    <scope>NUCLEOTIDE SEQUENCE</scope>
</reference>
<feature type="non-terminal residue" evidence="3">
    <location>
        <position position="1"/>
    </location>
</feature>
<dbReference type="Pfam" id="PF03237">
    <property type="entry name" value="Terminase_6N"/>
    <property type="match status" value="1"/>
</dbReference>
<dbReference type="InterPro" id="IPR035421">
    <property type="entry name" value="Terminase_6C"/>
</dbReference>
<dbReference type="Gene3D" id="3.30.420.240">
    <property type="match status" value="1"/>
</dbReference>
<dbReference type="AlphaFoldDB" id="A0A0F9D0B2"/>